<evidence type="ECO:0000259" key="3">
    <source>
        <dbReference type="SMART" id="SM00903"/>
    </source>
</evidence>
<dbReference type="PANTHER" id="PTHR30466:SF11">
    <property type="entry name" value="FLAVIN-DEPENDENT MONOOXYGENASE, REDUCTASE SUBUNIT HSAB"/>
    <property type="match status" value="1"/>
</dbReference>
<dbReference type="Pfam" id="PF01613">
    <property type="entry name" value="Flavin_Reduct"/>
    <property type="match status" value="1"/>
</dbReference>
<organism evidence="4 5">
    <name type="scientific">Pararhizobium polonicum</name>
    <dbReference type="NCBI Taxonomy" id="1612624"/>
    <lineage>
        <taxon>Bacteria</taxon>
        <taxon>Pseudomonadati</taxon>
        <taxon>Pseudomonadota</taxon>
        <taxon>Alphaproteobacteria</taxon>
        <taxon>Hyphomicrobiales</taxon>
        <taxon>Rhizobiaceae</taxon>
        <taxon>Rhizobium/Agrobacterium group</taxon>
        <taxon>Pararhizobium</taxon>
    </lineage>
</organism>
<keyword evidence="5" id="KW-1185">Reference proteome</keyword>
<dbReference type="InterPro" id="IPR050268">
    <property type="entry name" value="NADH-dep_flavin_reductase"/>
</dbReference>
<comment type="caution">
    <text evidence="4">The sequence shown here is derived from an EMBL/GenBank/DDBJ whole genome shotgun (WGS) entry which is preliminary data.</text>
</comment>
<dbReference type="PANTHER" id="PTHR30466">
    <property type="entry name" value="FLAVIN REDUCTASE"/>
    <property type="match status" value="1"/>
</dbReference>
<evidence type="ECO:0000313" key="4">
    <source>
        <dbReference type="EMBL" id="OBZ95628.1"/>
    </source>
</evidence>
<dbReference type="Gene3D" id="2.30.110.10">
    <property type="entry name" value="Electron Transport, Fmn-binding Protein, Chain A"/>
    <property type="match status" value="1"/>
</dbReference>
<accession>A0A1C7P2Z9</accession>
<dbReference type="OrthoDB" id="9792858at2"/>
<dbReference type="RefSeq" id="WP_068953870.1">
    <property type="nucleotide sequence ID" value="NZ_LGLV01000006.1"/>
</dbReference>
<comment type="similarity">
    <text evidence="1">Belongs to the non-flavoprotein flavin reductase family.</text>
</comment>
<evidence type="ECO:0000256" key="2">
    <source>
        <dbReference type="ARBA" id="ARBA00023002"/>
    </source>
</evidence>
<proteinExistence type="inferred from homology"/>
<gene>
    <name evidence="4" type="ORF">ADU59_09580</name>
</gene>
<evidence type="ECO:0000313" key="5">
    <source>
        <dbReference type="Proteomes" id="UP000093111"/>
    </source>
</evidence>
<sequence length="181" mass="19380">MPLSAPDIKISTGIDTPRVDAQGFRSAMRIVATAVTVIATGEAGLRHGMTASAVCSLSDRPPMILACVNSNSTVLPHIRANGCFSANFLTETQSALAERFAGLTKVYGPDRFEAEIWGQLVTGAPVLHDALSVFDCRLECEYDSPTHTILIGRVEGMMHDPLARSLVYAGGHFSFPHHLAT</sequence>
<dbReference type="STRING" id="1612624.ADU59_09580"/>
<dbReference type="InterPro" id="IPR002563">
    <property type="entry name" value="Flavin_Rdtase-like_dom"/>
</dbReference>
<evidence type="ECO:0000256" key="1">
    <source>
        <dbReference type="ARBA" id="ARBA00008898"/>
    </source>
</evidence>
<dbReference type="SUPFAM" id="SSF50475">
    <property type="entry name" value="FMN-binding split barrel"/>
    <property type="match status" value="1"/>
</dbReference>
<name>A0A1C7P2Z9_9HYPH</name>
<dbReference type="EMBL" id="LGLV01000006">
    <property type="protein sequence ID" value="OBZ95628.1"/>
    <property type="molecule type" value="Genomic_DNA"/>
</dbReference>
<protein>
    <recommendedName>
        <fullName evidence="3">Flavin reductase like domain-containing protein</fullName>
    </recommendedName>
</protein>
<dbReference type="AlphaFoldDB" id="A0A1C7P2Z9"/>
<dbReference type="GO" id="GO:0042602">
    <property type="term" value="F:riboflavin reductase (NADPH) activity"/>
    <property type="evidence" value="ECO:0007669"/>
    <property type="project" value="TreeGrafter"/>
</dbReference>
<dbReference type="InterPro" id="IPR012349">
    <property type="entry name" value="Split_barrel_FMN-bd"/>
</dbReference>
<dbReference type="SMART" id="SM00903">
    <property type="entry name" value="Flavin_Reduct"/>
    <property type="match status" value="1"/>
</dbReference>
<reference evidence="4 5" key="1">
    <citation type="journal article" date="2016" name="Syst. Appl. Microbiol.">
        <title>Pararhizobium polonicum sp. nov. isolated from tumors on stone fruit rootstocks.</title>
        <authorList>
            <person name="Pulawska J."/>
            <person name="Kuzmanovic N."/>
            <person name="Willems A."/>
            <person name="Pothier J.F."/>
        </authorList>
    </citation>
    <scope>NUCLEOTIDE SEQUENCE [LARGE SCALE GENOMIC DNA]</scope>
    <source>
        <strain evidence="4 5">F5.1</strain>
    </source>
</reference>
<feature type="domain" description="Flavin reductase like" evidence="3">
    <location>
        <begin position="28"/>
        <end position="175"/>
    </location>
</feature>
<dbReference type="GO" id="GO:0010181">
    <property type="term" value="F:FMN binding"/>
    <property type="evidence" value="ECO:0007669"/>
    <property type="project" value="InterPro"/>
</dbReference>
<dbReference type="Proteomes" id="UP000093111">
    <property type="component" value="Unassembled WGS sequence"/>
</dbReference>
<keyword evidence="2" id="KW-0560">Oxidoreductase</keyword>